<evidence type="ECO:0000256" key="2">
    <source>
        <dbReference type="ARBA" id="ARBA00022516"/>
    </source>
</evidence>
<dbReference type="Pfam" id="PF01553">
    <property type="entry name" value="Acyltransferase"/>
    <property type="match status" value="1"/>
</dbReference>
<keyword evidence="4" id="KW-0443">Lipid metabolism</keyword>
<accession>A0A4U3MJV3</accession>
<keyword evidence="5 8" id="KW-0012">Acyltransferase</keyword>
<dbReference type="SUPFAM" id="SSF69593">
    <property type="entry name" value="Glycerol-3-phosphate (1)-acyltransferase"/>
    <property type="match status" value="1"/>
</dbReference>
<comment type="pathway">
    <text evidence="1">Lipid metabolism.</text>
</comment>
<dbReference type="GO" id="GO:0003841">
    <property type="term" value="F:1-acylglycerol-3-phosphate O-acyltransferase activity"/>
    <property type="evidence" value="ECO:0007669"/>
    <property type="project" value="TreeGrafter"/>
</dbReference>
<dbReference type="CDD" id="cd07989">
    <property type="entry name" value="LPLAT_AGPAT-like"/>
    <property type="match status" value="1"/>
</dbReference>
<keyword evidence="6" id="KW-0812">Transmembrane</keyword>
<evidence type="ECO:0000313" key="8">
    <source>
        <dbReference type="EMBL" id="TKK89838.1"/>
    </source>
</evidence>
<dbReference type="InterPro" id="IPR002123">
    <property type="entry name" value="Plipid/glycerol_acylTrfase"/>
</dbReference>
<dbReference type="AlphaFoldDB" id="A0A4U3MJV3"/>
<evidence type="ECO:0000259" key="7">
    <source>
        <dbReference type="SMART" id="SM00563"/>
    </source>
</evidence>
<dbReference type="OrthoDB" id="5184723at2"/>
<evidence type="ECO:0000256" key="4">
    <source>
        <dbReference type="ARBA" id="ARBA00023098"/>
    </source>
</evidence>
<evidence type="ECO:0000256" key="5">
    <source>
        <dbReference type="ARBA" id="ARBA00023315"/>
    </source>
</evidence>
<keyword evidence="3 8" id="KW-0808">Transferase</keyword>
<dbReference type="Proteomes" id="UP000308705">
    <property type="component" value="Unassembled WGS sequence"/>
</dbReference>
<keyword evidence="9" id="KW-1185">Reference proteome</keyword>
<keyword evidence="6" id="KW-0472">Membrane</keyword>
<dbReference type="SMART" id="SM00563">
    <property type="entry name" value="PlsC"/>
    <property type="match status" value="1"/>
</dbReference>
<evidence type="ECO:0000313" key="9">
    <source>
        <dbReference type="Proteomes" id="UP000308705"/>
    </source>
</evidence>
<keyword evidence="2" id="KW-0444">Lipid biosynthesis</keyword>
<keyword evidence="6" id="KW-1133">Transmembrane helix</keyword>
<protein>
    <submittedName>
        <fullName evidence="8">1-acyl-sn-glycerol-3-phosphate acyltransferase</fullName>
    </submittedName>
</protein>
<evidence type="ECO:0000256" key="1">
    <source>
        <dbReference type="ARBA" id="ARBA00005189"/>
    </source>
</evidence>
<dbReference type="PANTHER" id="PTHR10434:SF64">
    <property type="entry name" value="1-ACYL-SN-GLYCEROL-3-PHOSPHATE ACYLTRANSFERASE-RELATED"/>
    <property type="match status" value="1"/>
</dbReference>
<sequence>MTITAPVRALTPWLPLAPCEPDTCVAPARRPAGVVRQAARLTGAVVVLTAGVLFAVFARRLSAETLARVTMAWSRLLLRALGIKVTVAQGFAFVGGAAVAVKAASDGAGALMVANHISWLDPLVMAAVMPARLLAKSEIARWPLINTLVAGSGAIFIDRERLSLLPRTVGEVTGALRAGDTVVAFPEGTTWCGQSMGGFRPALFQAAIDAGGSVRPATIRYLEDDATSARPCYVGGDSLVGSIARVASTKRMTVEVTMFPPVAGAGQTRRSLAGVAEAQVRTALGASFTGPHA</sequence>
<gene>
    <name evidence="8" type="ORF">FDA94_08105</name>
</gene>
<reference evidence="8 9" key="1">
    <citation type="submission" date="2019-04" db="EMBL/GenBank/DDBJ databases">
        <title>Herbidospora sp. NEAU-GS14.nov., a novel actinomycete isolated from soil.</title>
        <authorList>
            <person name="Han L."/>
        </authorList>
    </citation>
    <scope>NUCLEOTIDE SEQUENCE [LARGE SCALE GENOMIC DNA]</scope>
    <source>
        <strain evidence="8 9">NEAU-GS14</strain>
    </source>
</reference>
<evidence type="ECO:0000256" key="3">
    <source>
        <dbReference type="ARBA" id="ARBA00022679"/>
    </source>
</evidence>
<dbReference type="EMBL" id="SZQA01000005">
    <property type="protein sequence ID" value="TKK89838.1"/>
    <property type="molecule type" value="Genomic_DNA"/>
</dbReference>
<dbReference type="PANTHER" id="PTHR10434">
    <property type="entry name" value="1-ACYL-SN-GLYCEROL-3-PHOSPHATE ACYLTRANSFERASE"/>
    <property type="match status" value="1"/>
</dbReference>
<feature type="domain" description="Phospholipid/glycerol acyltransferase" evidence="7">
    <location>
        <begin position="110"/>
        <end position="222"/>
    </location>
</feature>
<feature type="transmembrane region" description="Helical" evidence="6">
    <location>
        <begin position="38"/>
        <end position="57"/>
    </location>
</feature>
<dbReference type="RefSeq" id="WP_137246402.1">
    <property type="nucleotide sequence ID" value="NZ_SZQA01000005.1"/>
</dbReference>
<organism evidence="8 9">
    <name type="scientific">Herbidospora galbida</name>
    <dbReference type="NCBI Taxonomy" id="2575442"/>
    <lineage>
        <taxon>Bacteria</taxon>
        <taxon>Bacillati</taxon>
        <taxon>Actinomycetota</taxon>
        <taxon>Actinomycetes</taxon>
        <taxon>Streptosporangiales</taxon>
        <taxon>Streptosporangiaceae</taxon>
        <taxon>Herbidospora</taxon>
    </lineage>
</organism>
<name>A0A4U3MJV3_9ACTN</name>
<dbReference type="GO" id="GO:0006654">
    <property type="term" value="P:phosphatidic acid biosynthetic process"/>
    <property type="evidence" value="ECO:0007669"/>
    <property type="project" value="TreeGrafter"/>
</dbReference>
<evidence type="ECO:0000256" key="6">
    <source>
        <dbReference type="SAM" id="Phobius"/>
    </source>
</evidence>
<proteinExistence type="predicted"/>
<comment type="caution">
    <text evidence="8">The sequence shown here is derived from an EMBL/GenBank/DDBJ whole genome shotgun (WGS) entry which is preliminary data.</text>
</comment>